<dbReference type="EMBL" id="CP048788">
    <property type="protein sequence ID" value="QJF51041.1"/>
    <property type="molecule type" value="Genomic_DNA"/>
</dbReference>
<dbReference type="Pfam" id="PF01042">
    <property type="entry name" value="Ribonuc_L-PSP"/>
    <property type="match status" value="1"/>
</dbReference>
<dbReference type="SUPFAM" id="SSF55298">
    <property type="entry name" value="YjgF-like"/>
    <property type="match status" value="1"/>
</dbReference>
<dbReference type="InterPro" id="IPR006175">
    <property type="entry name" value="YjgF/YER057c/UK114"/>
</dbReference>
<dbReference type="AlphaFoldDB" id="A0A858SU49"/>
<organism evidence="1 2">
    <name type="scientific">Roseobacter ponti</name>
    <dbReference type="NCBI Taxonomy" id="1891787"/>
    <lineage>
        <taxon>Bacteria</taxon>
        <taxon>Pseudomonadati</taxon>
        <taxon>Pseudomonadota</taxon>
        <taxon>Alphaproteobacteria</taxon>
        <taxon>Rhodobacterales</taxon>
        <taxon>Roseobacteraceae</taxon>
        <taxon>Roseobacter</taxon>
    </lineage>
</organism>
<gene>
    <name evidence="1" type="ORF">G3256_07655</name>
</gene>
<dbReference type="KEGG" id="rpon:G3256_07655"/>
<proteinExistence type="predicted"/>
<sequence length="146" mass="15475">MTDKPAAASTSAFTRTPVNPVSWATEYYNQGEVISGATKTLRIAGQVSVVPDPGSEWGVKPSKAGDMRDQMAGALAALDDVLKAAGMRRENLAHMQFFVTDMQAGLGAVDILMDWLGPCRPPQSFIGVSELFMDGLVIEIEGSAVA</sequence>
<keyword evidence="2" id="KW-1185">Reference proteome</keyword>
<accession>A0A858SU49</accession>
<evidence type="ECO:0000313" key="2">
    <source>
        <dbReference type="Proteomes" id="UP000503308"/>
    </source>
</evidence>
<name>A0A858SU49_9RHOB</name>
<reference evidence="1 2" key="1">
    <citation type="submission" date="2020-02" db="EMBL/GenBank/DDBJ databases">
        <title>Genome sequence of Roseobacter ponti.</title>
        <authorList>
            <person name="Hollensteiner J."/>
            <person name="Schneider D."/>
            <person name="Poehlein A."/>
            <person name="Daniel R."/>
        </authorList>
    </citation>
    <scope>NUCLEOTIDE SEQUENCE [LARGE SCALE GENOMIC DNA]</scope>
    <source>
        <strain evidence="1 2">DSM 106830</strain>
    </source>
</reference>
<dbReference type="InterPro" id="IPR035959">
    <property type="entry name" value="RutC-like_sf"/>
</dbReference>
<dbReference type="Gene3D" id="3.30.1330.40">
    <property type="entry name" value="RutC-like"/>
    <property type="match status" value="1"/>
</dbReference>
<dbReference type="RefSeq" id="WP_169640257.1">
    <property type="nucleotide sequence ID" value="NZ_CP048788.1"/>
</dbReference>
<evidence type="ECO:0000313" key="1">
    <source>
        <dbReference type="EMBL" id="QJF51041.1"/>
    </source>
</evidence>
<protein>
    <submittedName>
        <fullName evidence="1">RidA family protein</fullName>
    </submittedName>
</protein>
<dbReference type="Proteomes" id="UP000503308">
    <property type="component" value="Chromosome"/>
</dbReference>
<dbReference type="CDD" id="cd00448">
    <property type="entry name" value="YjgF_YER057c_UK114_family"/>
    <property type="match status" value="1"/>
</dbReference>